<dbReference type="Gene3D" id="3.30.565.10">
    <property type="entry name" value="Histidine kinase-like ATPase, C-terminal domain"/>
    <property type="match status" value="1"/>
</dbReference>
<evidence type="ECO:0000313" key="4">
    <source>
        <dbReference type="Proteomes" id="UP000653308"/>
    </source>
</evidence>
<organism evidence="3 4">
    <name type="scientific">Streptomyces djakartensis</name>
    <dbReference type="NCBI Taxonomy" id="68193"/>
    <lineage>
        <taxon>Bacteria</taxon>
        <taxon>Bacillati</taxon>
        <taxon>Actinomycetota</taxon>
        <taxon>Actinomycetes</taxon>
        <taxon>Kitasatosporales</taxon>
        <taxon>Streptomycetaceae</taxon>
        <taxon>Streptomyces</taxon>
    </lineage>
</organism>
<protein>
    <recommendedName>
        <fullName evidence="2">Histidine kinase/HSP90-like ATPase domain-containing protein</fullName>
    </recommendedName>
</protein>
<dbReference type="PANTHER" id="PTHR35526:SF3">
    <property type="entry name" value="ANTI-SIGMA-F FACTOR RSBW"/>
    <property type="match status" value="1"/>
</dbReference>
<reference evidence="4" key="1">
    <citation type="journal article" date="2019" name="Int. J. Syst. Evol. Microbiol.">
        <title>The Global Catalogue of Microorganisms (GCM) 10K type strain sequencing project: providing services to taxonomists for standard genome sequencing and annotation.</title>
        <authorList>
            <consortium name="The Broad Institute Genomics Platform"/>
            <consortium name="The Broad Institute Genome Sequencing Center for Infectious Disease"/>
            <person name="Wu L."/>
            <person name="Ma J."/>
        </authorList>
    </citation>
    <scope>NUCLEOTIDE SEQUENCE [LARGE SCALE GENOMIC DNA]</scope>
    <source>
        <strain evidence="4">JCM 4957</strain>
    </source>
</reference>
<keyword evidence="4" id="KW-1185">Reference proteome</keyword>
<dbReference type="Pfam" id="PF13581">
    <property type="entry name" value="HATPase_c_2"/>
    <property type="match status" value="1"/>
</dbReference>
<dbReference type="InterPro" id="IPR003594">
    <property type="entry name" value="HATPase_dom"/>
</dbReference>
<keyword evidence="1" id="KW-0418">Kinase</keyword>
<accession>A0ABQ2ZLQ1</accession>
<sequence>MPQSTTRARPTGCPGYSETLLRRPESVGMARRLVRVALAAWSLNDLADDGVLIVSELVSNTVQHARCRSIRVTITRPEPVRVRIGVVDRSKRLPEPQVPRKGDESGRGLVLVGALAKCWGTDQLPWGKRVWAELHEEEGG</sequence>
<dbReference type="SUPFAM" id="SSF55874">
    <property type="entry name" value="ATPase domain of HSP90 chaperone/DNA topoisomerase II/histidine kinase"/>
    <property type="match status" value="1"/>
</dbReference>
<dbReference type="CDD" id="cd16936">
    <property type="entry name" value="HATPase_RsbW-like"/>
    <property type="match status" value="1"/>
</dbReference>
<dbReference type="Proteomes" id="UP000653308">
    <property type="component" value="Unassembled WGS sequence"/>
</dbReference>
<name>A0ABQ2ZLQ1_9ACTN</name>
<keyword evidence="1" id="KW-0723">Serine/threonine-protein kinase</keyword>
<dbReference type="EMBL" id="BMWE01000007">
    <property type="protein sequence ID" value="GGY19677.1"/>
    <property type="molecule type" value="Genomic_DNA"/>
</dbReference>
<evidence type="ECO:0000256" key="1">
    <source>
        <dbReference type="ARBA" id="ARBA00022527"/>
    </source>
</evidence>
<dbReference type="PANTHER" id="PTHR35526">
    <property type="entry name" value="ANTI-SIGMA-F FACTOR RSBW-RELATED"/>
    <property type="match status" value="1"/>
</dbReference>
<feature type="domain" description="Histidine kinase/HSP90-like ATPase" evidence="2">
    <location>
        <begin position="23"/>
        <end position="117"/>
    </location>
</feature>
<proteinExistence type="predicted"/>
<dbReference type="RefSeq" id="WP_190198084.1">
    <property type="nucleotide sequence ID" value="NZ_BMWE01000007.1"/>
</dbReference>
<evidence type="ECO:0000313" key="3">
    <source>
        <dbReference type="EMBL" id="GGY19677.1"/>
    </source>
</evidence>
<keyword evidence="1" id="KW-0808">Transferase</keyword>
<dbReference type="InterPro" id="IPR050267">
    <property type="entry name" value="Anti-sigma-factor_SerPK"/>
</dbReference>
<comment type="caution">
    <text evidence="3">The sequence shown here is derived from an EMBL/GenBank/DDBJ whole genome shotgun (WGS) entry which is preliminary data.</text>
</comment>
<dbReference type="InterPro" id="IPR036890">
    <property type="entry name" value="HATPase_C_sf"/>
</dbReference>
<gene>
    <name evidence="3" type="ORF">GCM10010384_27600</name>
</gene>
<evidence type="ECO:0000259" key="2">
    <source>
        <dbReference type="Pfam" id="PF13581"/>
    </source>
</evidence>